<dbReference type="PROSITE" id="PS51257">
    <property type="entry name" value="PROKAR_LIPOPROTEIN"/>
    <property type="match status" value="1"/>
</dbReference>
<dbReference type="RefSeq" id="WP_066742982.1">
    <property type="nucleotide sequence ID" value="NZ_CP016757.1"/>
</dbReference>
<dbReference type="Proteomes" id="UP000093044">
    <property type="component" value="Chromosome"/>
</dbReference>
<sequence length="342" mass="37622">MKIHGGKSICVLLAVLCAVILLGGCGGSHREAVSPSDYSRSENWLHLPETAVHSADVIYLYPTAYARANDSEPVICSIDNAAMRAGAQKIFAQQATVFEPSANIYAPYYRQMDAAYVLSISEEERNRIASREPKADVFAALDYYFENYNHGRPYILAGHSQGSNLLTFVLAEYMKRHPERYERMIAAYVIGYSVTKDYLAQNTHLKFAAGANDTGVIVSYNTEAPVVSGDNPVLLDGGISINPISWTLDETVAVAGNNLGSMTEETPDSPTGLKLENPGIADAAVDKERGVVKCASVDRDKYEIKSVPFGSGIYHGWDYGFYYMNLRQNAAERIEAFFNKTH</sequence>
<dbReference type="AlphaFoldDB" id="A0A1B2I2H5"/>
<dbReference type="InterPro" id="IPR021440">
    <property type="entry name" value="DUF3089"/>
</dbReference>
<evidence type="ECO:0008006" key="3">
    <source>
        <dbReference type="Google" id="ProtNLM"/>
    </source>
</evidence>
<dbReference type="Pfam" id="PF11288">
    <property type="entry name" value="DUF3089"/>
    <property type="match status" value="1"/>
</dbReference>
<dbReference type="InterPro" id="IPR029058">
    <property type="entry name" value="AB_hydrolase_fold"/>
</dbReference>
<proteinExistence type="predicted"/>
<protein>
    <recommendedName>
        <fullName evidence="3">DUF3089 domain-containing protein</fullName>
    </recommendedName>
</protein>
<gene>
    <name evidence="1" type="ORF">BED41_03100</name>
</gene>
<dbReference type="EMBL" id="CP016757">
    <property type="protein sequence ID" value="ANZ44162.1"/>
    <property type="molecule type" value="Genomic_DNA"/>
</dbReference>
<organism evidence="1 2">
    <name type="scientific">Cloacibacillus porcorum</name>
    <dbReference type="NCBI Taxonomy" id="1197717"/>
    <lineage>
        <taxon>Bacteria</taxon>
        <taxon>Thermotogati</taxon>
        <taxon>Synergistota</taxon>
        <taxon>Synergistia</taxon>
        <taxon>Synergistales</taxon>
        <taxon>Synergistaceae</taxon>
        <taxon>Cloacibacillus</taxon>
    </lineage>
</organism>
<keyword evidence="2" id="KW-1185">Reference proteome</keyword>
<evidence type="ECO:0000313" key="2">
    <source>
        <dbReference type="Proteomes" id="UP000093044"/>
    </source>
</evidence>
<evidence type="ECO:0000313" key="1">
    <source>
        <dbReference type="EMBL" id="ANZ44162.1"/>
    </source>
</evidence>
<name>A0A1B2I2H5_9BACT</name>
<dbReference type="KEGG" id="cpor:BED41_03100"/>
<dbReference type="STRING" id="1197717.BED41_03100"/>
<accession>A0A1B2I2H5</accession>
<dbReference type="GeneID" id="83056841"/>
<reference evidence="1" key="1">
    <citation type="submission" date="2016-08" db="EMBL/GenBank/DDBJ databases">
        <title>Complete genome of Cloacibacillus porcorum.</title>
        <authorList>
            <person name="Looft T."/>
            <person name="Bayles D.O."/>
            <person name="Alt D.P."/>
        </authorList>
    </citation>
    <scope>NUCLEOTIDE SEQUENCE [LARGE SCALE GENOMIC DNA]</scope>
    <source>
        <strain evidence="1">CL-84</strain>
    </source>
</reference>
<dbReference type="SUPFAM" id="SSF53474">
    <property type="entry name" value="alpha/beta-Hydrolases"/>
    <property type="match status" value="1"/>
</dbReference>
<dbReference type="OrthoDB" id="9794645at2"/>